<name>A0A8H5M3C3_9AGAR</name>
<keyword evidence="2" id="KW-0472">Membrane</keyword>
<protein>
    <submittedName>
        <fullName evidence="3">Uncharacterized protein</fullName>
    </submittedName>
</protein>
<dbReference type="OrthoDB" id="3268478at2759"/>
<evidence type="ECO:0000313" key="4">
    <source>
        <dbReference type="Proteomes" id="UP000565441"/>
    </source>
</evidence>
<evidence type="ECO:0000256" key="1">
    <source>
        <dbReference type="SAM" id="MobiDB-lite"/>
    </source>
</evidence>
<reference evidence="3 4" key="1">
    <citation type="journal article" date="2020" name="ISME J.">
        <title>Uncovering the hidden diversity of litter-decomposition mechanisms in mushroom-forming fungi.</title>
        <authorList>
            <person name="Floudas D."/>
            <person name="Bentzer J."/>
            <person name="Ahren D."/>
            <person name="Johansson T."/>
            <person name="Persson P."/>
            <person name="Tunlid A."/>
        </authorList>
    </citation>
    <scope>NUCLEOTIDE SEQUENCE [LARGE SCALE GENOMIC DNA]</scope>
    <source>
        <strain evidence="3 4">CBS 661.87</strain>
    </source>
</reference>
<dbReference type="EMBL" id="JAACJP010000017">
    <property type="protein sequence ID" value="KAF5379191.1"/>
    <property type="molecule type" value="Genomic_DNA"/>
</dbReference>
<comment type="caution">
    <text evidence="3">The sequence shown here is derived from an EMBL/GenBank/DDBJ whole genome shotgun (WGS) entry which is preliminary data.</text>
</comment>
<gene>
    <name evidence="3" type="ORF">D9615_005919</name>
</gene>
<evidence type="ECO:0000256" key="2">
    <source>
        <dbReference type="SAM" id="Phobius"/>
    </source>
</evidence>
<sequence length="293" mass="32193">MPGRRSTLVARATAFKIDPDDVLQFATTAATLARDTRNISACAPAAAAAAVVLLILGTIQVSLVPISRVPSFRIYVESQNVKVSPESCLPPPGNSMRPNTIVKTNQEAYDGWESAPAMLIKDLEKFRETLWSIHHYMTLQADVNWRMRFAKKGSFEDALAELDALLVTRAKASRCRLLSTYTMSSVLRNTKVSKENALNETNTESEAPKEPWGGSGLRLFYPSAPTSDSRSKIIQNTIFTALSSLNRARPGAITFRNIDSRTSGRGPSSRLPRDLGGGKRVGGRYYRWKVCPG</sequence>
<dbReference type="AlphaFoldDB" id="A0A8H5M3C3"/>
<accession>A0A8H5M3C3</accession>
<evidence type="ECO:0000313" key="3">
    <source>
        <dbReference type="EMBL" id="KAF5379191.1"/>
    </source>
</evidence>
<proteinExistence type="predicted"/>
<feature type="region of interest" description="Disordered" evidence="1">
    <location>
        <begin position="257"/>
        <end position="278"/>
    </location>
</feature>
<keyword evidence="2" id="KW-0812">Transmembrane</keyword>
<organism evidence="3 4">
    <name type="scientific">Tricholomella constricta</name>
    <dbReference type="NCBI Taxonomy" id="117010"/>
    <lineage>
        <taxon>Eukaryota</taxon>
        <taxon>Fungi</taxon>
        <taxon>Dikarya</taxon>
        <taxon>Basidiomycota</taxon>
        <taxon>Agaricomycotina</taxon>
        <taxon>Agaricomycetes</taxon>
        <taxon>Agaricomycetidae</taxon>
        <taxon>Agaricales</taxon>
        <taxon>Tricholomatineae</taxon>
        <taxon>Lyophyllaceae</taxon>
        <taxon>Tricholomella</taxon>
    </lineage>
</organism>
<keyword evidence="4" id="KW-1185">Reference proteome</keyword>
<feature type="transmembrane region" description="Helical" evidence="2">
    <location>
        <begin position="41"/>
        <end position="63"/>
    </location>
</feature>
<dbReference type="Proteomes" id="UP000565441">
    <property type="component" value="Unassembled WGS sequence"/>
</dbReference>
<keyword evidence="2" id="KW-1133">Transmembrane helix</keyword>